<comment type="caution">
    <text evidence="1">The sequence shown here is derived from an EMBL/GenBank/DDBJ whole genome shotgun (WGS) entry which is preliminary data.</text>
</comment>
<organism evidence="1 2">
    <name type="scientific">Araneus ventricosus</name>
    <name type="common">Orbweaver spider</name>
    <name type="synonym">Epeira ventricosa</name>
    <dbReference type="NCBI Taxonomy" id="182803"/>
    <lineage>
        <taxon>Eukaryota</taxon>
        <taxon>Metazoa</taxon>
        <taxon>Ecdysozoa</taxon>
        <taxon>Arthropoda</taxon>
        <taxon>Chelicerata</taxon>
        <taxon>Arachnida</taxon>
        <taxon>Araneae</taxon>
        <taxon>Araneomorphae</taxon>
        <taxon>Entelegynae</taxon>
        <taxon>Araneoidea</taxon>
        <taxon>Araneidae</taxon>
        <taxon>Araneus</taxon>
    </lineage>
</organism>
<keyword evidence="2" id="KW-1185">Reference proteome</keyword>
<dbReference type="Proteomes" id="UP000499080">
    <property type="component" value="Unassembled WGS sequence"/>
</dbReference>
<protein>
    <submittedName>
        <fullName evidence="1">Uncharacterized protein</fullName>
    </submittedName>
</protein>
<name>A0A4Y2UNK0_ARAVE</name>
<accession>A0A4Y2UNK0</accession>
<sequence length="134" mass="15013">MKNVDPKASRDLTSLRPQGISHYSRPYRATPDSMQLIYSIKFPKDERKEYQENLHSVVVILEIYNWAESQGINGNKGLMDGSCQYISKITWVITRGASMELRTGCTVYRGGGAYCFKFSSDLSTGTLSSTARQG</sequence>
<evidence type="ECO:0000313" key="1">
    <source>
        <dbReference type="EMBL" id="GBO13130.1"/>
    </source>
</evidence>
<reference evidence="1 2" key="1">
    <citation type="journal article" date="2019" name="Sci. Rep.">
        <title>Orb-weaving spider Araneus ventricosus genome elucidates the spidroin gene catalogue.</title>
        <authorList>
            <person name="Kono N."/>
            <person name="Nakamura H."/>
            <person name="Ohtoshi R."/>
            <person name="Moran D.A.P."/>
            <person name="Shinohara A."/>
            <person name="Yoshida Y."/>
            <person name="Fujiwara M."/>
            <person name="Mori M."/>
            <person name="Tomita M."/>
            <person name="Arakawa K."/>
        </authorList>
    </citation>
    <scope>NUCLEOTIDE SEQUENCE [LARGE SCALE GENOMIC DNA]</scope>
</reference>
<proteinExistence type="predicted"/>
<evidence type="ECO:0000313" key="2">
    <source>
        <dbReference type="Proteomes" id="UP000499080"/>
    </source>
</evidence>
<dbReference type="EMBL" id="BGPR01037519">
    <property type="protein sequence ID" value="GBO13130.1"/>
    <property type="molecule type" value="Genomic_DNA"/>
</dbReference>
<dbReference type="AlphaFoldDB" id="A0A4Y2UNK0"/>
<gene>
    <name evidence="1" type="ORF">AVEN_220149_1</name>
</gene>